<feature type="region of interest" description="Disordered" evidence="1">
    <location>
        <begin position="764"/>
        <end position="792"/>
    </location>
</feature>
<dbReference type="SUPFAM" id="SSF53474">
    <property type="entry name" value="alpha/beta-Hydrolases"/>
    <property type="match status" value="1"/>
</dbReference>
<dbReference type="AlphaFoldDB" id="A0AAE8MVL5"/>
<gene>
    <name evidence="3" type="ORF">DNG_04208</name>
</gene>
<comment type="caution">
    <text evidence="3">The sequence shown here is derived from an EMBL/GenBank/DDBJ whole genome shotgun (WGS) entry which is preliminary data.</text>
</comment>
<feature type="domain" description="Heterokaryon incompatibility" evidence="2">
    <location>
        <begin position="295"/>
        <end position="431"/>
    </location>
</feature>
<protein>
    <recommendedName>
        <fullName evidence="2">Heterokaryon incompatibility domain-containing protein</fullName>
    </recommendedName>
</protein>
<evidence type="ECO:0000256" key="1">
    <source>
        <dbReference type="SAM" id="MobiDB-lite"/>
    </source>
</evidence>
<accession>A0AAE8MVL5</accession>
<evidence type="ECO:0000313" key="4">
    <source>
        <dbReference type="Proteomes" id="UP001187682"/>
    </source>
</evidence>
<dbReference type="InterPro" id="IPR029058">
    <property type="entry name" value="AB_hydrolase_fold"/>
</dbReference>
<evidence type="ECO:0000259" key="2">
    <source>
        <dbReference type="Pfam" id="PF06985"/>
    </source>
</evidence>
<feature type="compositionally biased region" description="Basic and acidic residues" evidence="1">
    <location>
        <begin position="764"/>
        <end position="778"/>
    </location>
</feature>
<proteinExistence type="predicted"/>
<dbReference type="Gene3D" id="3.40.50.1820">
    <property type="entry name" value="alpha/beta hydrolase"/>
    <property type="match status" value="1"/>
</dbReference>
<keyword evidence="4" id="KW-1185">Reference proteome</keyword>
<dbReference type="Proteomes" id="UP001187682">
    <property type="component" value="Unassembled WGS sequence"/>
</dbReference>
<organism evidence="3 4">
    <name type="scientific">Cephalotrichum gorgonifer</name>
    <dbReference type="NCBI Taxonomy" id="2041049"/>
    <lineage>
        <taxon>Eukaryota</taxon>
        <taxon>Fungi</taxon>
        <taxon>Dikarya</taxon>
        <taxon>Ascomycota</taxon>
        <taxon>Pezizomycotina</taxon>
        <taxon>Sordariomycetes</taxon>
        <taxon>Hypocreomycetidae</taxon>
        <taxon>Microascales</taxon>
        <taxon>Microascaceae</taxon>
        <taxon>Cephalotrichum</taxon>
    </lineage>
</organism>
<sequence length="1169" mass="129677">MGYTHYWDTYGWDSLQWQMAWPKLIDDARLILAAADVLVSGPDGGPDEITAPLTDVDKGILLNGVADDSHEPFRIGPSDRSAFCKTLQKPYDLVVASILLRASDGEWDQKEWMDARRLYKALWPDEVVWCPWEGPPRDENGNYAGEDGRPHFGFWAMYFDFAGEYHGPEKWLVTEDGEKLTPRDWLHSMSISGQQDGLGKGADEEAAFSNLEKMMDLIKLEFPGPAEPETVTTTVAGLDLAPIKQWLSQCDKDDSHANCKASAIEWTELPGIHFRLIDTKRKCIIDTGGEDVPPFVALSYVWGGDQLKLTSSTAALLKGEAGLDKVWASIPTTIRDAILVCEELGERYLWVDALCIMQDSVKDKKLQVLRMRQIYASAKCTIASVSGTAAKEGLLPPKANGSNATECKSEAELDELLDKAPWSTRAWCYQEKVLSHRMIFFTTLGIYLQCQGGTFGSRGALLPPRPGGSGREFDQVGAMLVPSSSSADDLESYLSAVEYFSQRKLTIKDDKMNAFQGVLQRYRGSMDGQDSSFSFGLPICAFDQTFCWRTTRHDPAARNDSFPSWSWLGWDEPVAFDREMVKHARTSQMIYHENNANSNPEWHRVRKPANASIIVSQRSFGFPASSNPLFYNAPSRSLAASMADLRIGKSPIDTNGSNGLYPVYGMKCSQQPPPPIDAQPKVMTLADFFMMPMPEIKWMDDETAAAPSRPAEKQTSKEYDVGEHAGHHDCEAQVPLGHIWLDETWREGQPENCVMEFMAIHGEKEERSDGDDHIREGVDGDQGGTDEDGKHDGDRWTITMLMLTQRMAKKGSFWANERVQVMDCRLTEEEWARTGADQKDIKMVALLVPFVTMLTKTTRVFARHGELDLECDILEAPDYPAESPVFLFFHSGGLVGGAKERVPPWLVQACFRRKWPLISAAYRFLPQALTAGLLEDVTAAYEFAKSWKPESRGVVLGGASAGFFMATLVVHHNLAPPPLALLSITGITTHQHEFFRSSVLLTPEPIPEAAVAGHLDPSGPIVVGKGAPDDPVVFTLDKLTPDGAKNPAYTAPVQAPLDPYRRGCLYEYYLHRNAFPALVADIDPGFESASTSGRSWPPTVIIQGDDDYSVSMDVSVHMRDMLGEDRVKLFLAKGQGHLFEAASWWEDDGAGMDAVREAIAALDTIVGEH</sequence>
<dbReference type="EMBL" id="ONZQ02000005">
    <property type="protein sequence ID" value="SPO01535.1"/>
    <property type="molecule type" value="Genomic_DNA"/>
</dbReference>
<evidence type="ECO:0000313" key="3">
    <source>
        <dbReference type="EMBL" id="SPO01535.1"/>
    </source>
</evidence>
<dbReference type="PANTHER" id="PTHR33112:SF12">
    <property type="entry name" value="HETEROKARYON INCOMPATIBILITY DOMAIN-CONTAINING PROTEIN"/>
    <property type="match status" value="1"/>
</dbReference>
<reference evidence="3" key="1">
    <citation type="submission" date="2018-03" db="EMBL/GenBank/DDBJ databases">
        <authorList>
            <person name="Guldener U."/>
        </authorList>
    </citation>
    <scope>NUCLEOTIDE SEQUENCE</scope>
</reference>
<dbReference type="InterPro" id="IPR010730">
    <property type="entry name" value="HET"/>
</dbReference>
<dbReference type="Pfam" id="PF06985">
    <property type="entry name" value="HET"/>
    <property type="match status" value="1"/>
</dbReference>
<name>A0AAE8MVL5_9PEZI</name>
<dbReference type="PANTHER" id="PTHR33112">
    <property type="entry name" value="DOMAIN PROTEIN, PUTATIVE-RELATED"/>
    <property type="match status" value="1"/>
</dbReference>